<accession>A0A498HEI2</accession>
<name>A0A498HEI2_MALDO</name>
<keyword evidence="1" id="KW-1133">Transmembrane helix</keyword>
<dbReference type="EMBL" id="RDQH01000343">
    <property type="protein sequence ID" value="RXH67521.1"/>
    <property type="molecule type" value="Genomic_DNA"/>
</dbReference>
<reference evidence="2 3" key="1">
    <citation type="submission" date="2018-10" db="EMBL/GenBank/DDBJ databases">
        <title>A high-quality apple genome assembly.</title>
        <authorList>
            <person name="Hu J."/>
        </authorList>
    </citation>
    <scope>NUCLEOTIDE SEQUENCE [LARGE SCALE GENOMIC DNA]</scope>
    <source>
        <strain evidence="3">cv. HFTH1</strain>
        <tissue evidence="2">Young leaf</tissue>
    </source>
</reference>
<gene>
    <name evidence="2" type="ORF">DVH24_027668</name>
</gene>
<keyword evidence="1" id="KW-0472">Membrane</keyword>
<evidence type="ECO:0000313" key="2">
    <source>
        <dbReference type="EMBL" id="RXH67521.1"/>
    </source>
</evidence>
<comment type="caution">
    <text evidence="2">The sequence shown here is derived from an EMBL/GenBank/DDBJ whole genome shotgun (WGS) entry which is preliminary data.</text>
</comment>
<sequence>MASIFKLHHQWLNWSNSVIDSSMGPVGLGDGVKFGDLEGDEAKGWDEGVEVEVEDAAGEGNVVDDDEEKGVEDATAAFSTMLQREKRGRFPVVVVRLWVGLVDVGLGILAIFGALV</sequence>
<proteinExistence type="predicted"/>
<dbReference type="AlphaFoldDB" id="A0A498HEI2"/>
<evidence type="ECO:0000313" key="3">
    <source>
        <dbReference type="Proteomes" id="UP000290289"/>
    </source>
</evidence>
<feature type="transmembrane region" description="Helical" evidence="1">
    <location>
        <begin position="93"/>
        <end position="115"/>
    </location>
</feature>
<keyword evidence="3" id="KW-1185">Reference proteome</keyword>
<dbReference type="Proteomes" id="UP000290289">
    <property type="component" value="Chromosome 17"/>
</dbReference>
<protein>
    <submittedName>
        <fullName evidence="2">Uncharacterized protein</fullName>
    </submittedName>
</protein>
<organism evidence="2 3">
    <name type="scientific">Malus domestica</name>
    <name type="common">Apple</name>
    <name type="synonym">Pyrus malus</name>
    <dbReference type="NCBI Taxonomy" id="3750"/>
    <lineage>
        <taxon>Eukaryota</taxon>
        <taxon>Viridiplantae</taxon>
        <taxon>Streptophyta</taxon>
        <taxon>Embryophyta</taxon>
        <taxon>Tracheophyta</taxon>
        <taxon>Spermatophyta</taxon>
        <taxon>Magnoliopsida</taxon>
        <taxon>eudicotyledons</taxon>
        <taxon>Gunneridae</taxon>
        <taxon>Pentapetalae</taxon>
        <taxon>rosids</taxon>
        <taxon>fabids</taxon>
        <taxon>Rosales</taxon>
        <taxon>Rosaceae</taxon>
        <taxon>Amygdaloideae</taxon>
        <taxon>Maleae</taxon>
        <taxon>Malus</taxon>
    </lineage>
</organism>
<evidence type="ECO:0000256" key="1">
    <source>
        <dbReference type="SAM" id="Phobius"/>
    </source>
</evidence>
<keyword evidence="1" id="KW-0812">Transmembrane</keyword>